<dbReference type="PANTHER" id="PTHR12935">
    <property type="entry name" value="GAMMA-GLUTAMYLCYCLOTRANSFERASE"/>
    <property type="match status" value="1"/>
</dbReference>
<comment type="caution">
    <text evidence="6">The sequence shown here is derived from an EMBL/GenBank/DDBJ whole genome shotgun (WGS) entry which is preliminary data.</text>
</comment>
<dbReference type="Pfam" id="PF06094">
    <property type="entry name" value="GGACT"/>
    <property type="match status" value="1"/>
</dbReference>
<evidence type="ECO:0000313" key="6">
    <source>
        <dbReference type="EMBL" id="PPQ91404.1"/>
    </source>
</evidence>
<feature type="domain" description="Gamma-glutamylcyclotransferase AIG2-like" evidence="5">
    <location>
        <begin position="7"/>
        <end position="107"/>
    </location>
</feature>
<evidence type="ECO:0000256" key="3">
    <source>
        <dbReference type="PIRSR" id="PIRSR617939-1"/>
    </source>
</evidence>
<dbReference type="PANTHER" id="PTHR12935:SF0">
    <property type="entry name" value="GAMMA-GLUTAMYLCYCLOTRANSFERASE"/>
    <property type="match status" value="1"/>
</dbReference>
<dbReference type="InterPro" id="IPR036568">
    <property type="entry name" value="GGCT-like_sf"/>
</dbReference>
<dbReference type="EC" id="4.3.2.9" evidence="1"/>
<dbReference type="InterPro" id="IPR013024">
    <property type="entry name" value="GGCT-like"/>
</dbReference>
<gene>
    <name evidence="6" type="ORF">CVT25_014292</name>
</gene>
<dbReference type="CDD" id="cd06661">
    <property type="entry name" value="GGCT_like"/>
    <property type="match status" value="1"/>
</dbReference>
<proteinExistence type="predicted"/>
<reference evidence="6 7" key="1">
    <citation type="journal article" date="2018" name="Evol. Lett.">
        <title>Horizontal gene cluster transfer increased hallucinogenic mushroom diversity.</title>
        <authorList>
            <person name="Reynolds H.T."/>
            <person name="Vijayakumar V."/>
            <person name="Gluck-Thaler E."/>
            <person name="Korotkin H.B."/>
            <person name="Matheny P.B."/>
            <person name="Slot J.C."/>
        </authorList>
    </citation>
    <scope>NUCLEOTIDE SEQUENCE [LARGE SCALE GENOMIC DNA]</scope>
    <source>
        <strain evidence="6 7">2631</strain>
    </source>
</reference>
<dbReference type="InterPro" id="IPR017939">
    <property type="entry name" value="G-Glutamylcylcotransferase"/>
</dbReference>
<dbReference type="Proteomes" id="UP000283269">
    <property type="component" value="Unassembled WGS sequence"/>
</dbReference>
<dbReference type="Gene3D" id="3.10.490.10">
    <property type="entry name" value="Gamma-glutamyl cyclotransferase-like"/>
    <property type="match status" value="1"/>
</dbReference>
<protein>
    <recommendedName>
        <fullName evidence="1">gamma-glutamylcyclotransferase</fullName>
        <ecNumber evidence="1">4.3.2.9</ecNumber>
    </recommendedName>
</protein>
<feature type="binding site" evidence="4">
    <location>
        <begin position="7"/>
        <end position="12"/>
    </location>
    <ligand>
        <name>substrate</name>
    </ligand>
</feature>
<evidence type="ECO:0000313" key="7">
    <source>
        <dbReference type="Proteomes" id="UP000283269"/>
    </source>
</evidence>
<dbReference type="InParanoid" id="A0A409XKY4"/>
<dbReference type="InterPro" id="IPR009288">
    <property type="entry name" value="AIG2-like_dom"/>
</dbReference>
<evidence type="ECO:0000256" key="2">
    <source>
        <dbReference type="ARBA" id="ARBA00023239"/>
    </source>
</evidence>
<keyword evidence="2" id="KW-0456">Lyase</keyword>
<keyword evidence="7" id="KW-1185">Reference proteome</keyword>
<dbReference type="OrthoDB" id="2924818at2759"/>
<dbReference type="STRING" id="93625.A0A409XKY4"/>
<feature type="active site" description="Proton acceptor" evidence="3">
    <location>
        <position position="76"/>
    </location>
</feature>
<accession>A0A409XKY4</accession>
<dbReference type="GO" id="GO:0003839">
    <property type="term" value="F:gamma-glutamylcyclotransferase activity"/>
    <property type="evidence" value="ECO:0007669"/>
    <property type="project" value="UniProtKB-EC"/>
</dbReference>
<dbReference type="AlphaFoldDB" id="A0A409XKY4"/>
<feature type="binding site" evidence="4">
    <location>
        <position position="121"/>
    </location>
    <ligand>
        <name>substrate</name>
    </ligand>
</feature>
<evidence type="ECO:0000259" key="5">
    <source>
        <dbReference type="Pfam" id="PF06094"/>
    </source>
</evidence>
<organism evidence="6 7">
    <name type="scientific">Psilocybe cyanescens</name>
    <dbReference type="NCBI Taxonomy" id="93625"/>
    <lineage>
        <taxon>Eukaryota</taxon>
        <taxon>Fungi</taxon>
        <taxon>Dikarya</taxon>
        <taxon>Basidiomycota</taxon>
        <taxon>Agaricomycotina</taxon>
        <taxon>Agaricomycetes</taxon>
        <taxon>Agaricomycetidae</taxon>
        <taxon>Agaricales</taxon>
        <taxon>Agaricineae</taxon>
        <taxon>Strophariaceae</taxon>
        <taxon>Psilocybe</taxon>
    </lineage>
</organism>
<evidence type="ECO:0000256" key="1">
    <source>
        <dbReference type="ARBA" id="ARBA00012346"/>
    </source>
</evidence>
<dbReference type="EMBL" id="NHYD01001350">
    <property type="protein sequence ID" value="PPQ91404.1"/>
    <property type="molecule type" value="Genomic_DNA"/>
</dbReference>
<dbReference type="SUPFAM" id="SSF110857">
    <property type="entry name" value="Gamma-glutamyl cyclotransferase-like"/>
    <property type="match status" value="1"/>
</dbReference>
<name>A0A409XKY4_PSICY</name>
<evidence type="ECO:0000256" key="4">
    <source>
        <dbReference type="PIRSR" id="PIRSR617939-2"/>
    </source>
</evidence>
<sequence length="163" mass="18693">MSSKTVYFGYGSNLWLDQMNRRCPESKYIGVGSLANWRWIINERGYGNIVPSPGDIVYGLMYELSRRDEHDLDIYEGETYQKQIIPVNFTGTSDSPAEGIVRSLIYVDVERKSDGSPRKEYIYRMNMGIADALKEGVPADYIDKYLRHFIPPADTKALEFNDS</sequence>